<proteinExistence type="predicted"/>
<dbReference type="PANTHER" id="PTHR38471">
    <property type="entry name" value="FOUR HELIX BUNDLE PROTEIN"/>
    <property type="match status" value="1"/>
</dbReference>
<dbReference type="NCBIfam" id="TIGR02436">
    <property type="entry name" value="four helix bundle protein"/>
    <property type="match status" value="1"/>
</dbReference>
<evidence type="ECO:0000313" key="1">
    <source>
        <dbReference type="EMBL" id="GCL42569.1"/>
    </source>
</evidence>
<dbReference type="OrthoDB" id="160990at2"/>
<dbReference type="InterPro" id="IPR012657">
    <property type="entry name" value="23S_rRNA-intervening_sequence"/>
</dbReference>
<dbReference type="PANTHER" id="PTHR38471:SF2">
    <property type="entry name" value="FOUR HELIX BUNDLE PROTEIN"/>
    <property type="match status" value="1"/>
</dbReference>
<organism evidence="1 2">
    <name type="scientific">Dolichospermum planctonicum</name>
    <dbReference type="NCBI Taxonomy" id="136072"/>
    <lineage>
        <taxon>Bacteria</taxon>
        <taxon>Bacillati</taxon>
        <taxon>Cyanobacteriota</taxon>
        <taxon>Cyanophyceae</taxon>
        <taxon>Nostocales</taxon>
        <taxon>Aphanizomenonaceae</taxon>
        <taxon>Dolichospermum</taxon>
    </lineage>
</organism>
<reference evidence="2" key="1">
    <citation type="submission" date="2019-02" db="EMBL/GenBank/DDBJ databases">
        <title>Draft genome sequence of Dolichospermum planctonicum NIES-80.</title>
        <authorList>
            <person name="Yamaguchi H."/>
            <person name="Suzuki S."/>
            <person name="Kawachi M."/>
        </authorList>
    </citation>
    <scope>NUCLEOTIDE SEQUENCE [LARGE SCALE GENOMIC DNA]</scope>
    <source>
        <strain evidence="2">NIES-80</strain>
    </source>
</reference>
<gene>
    <name evidence="1" type="ORF">NIES80_22750</name>
</gene>
<protein>
    <submittedName>
        <fullName evidence="1">S23 ribosomal protein</fullName>
    </submittedName>
</protein>
<sequence length="122" mass="13609">MKIESHRDLIVWQKSMDMVVNIYQLAAGFPNTEIYRLTSQITRAAASVPANIAEGHGRGITKNDFGHFLSIAKGSLMETETFLMLAVRLTYLTSEQANPTLSLIIEISKMLTSLRLKILNTP</sequence>
<dbReference type="SUPFAM" id="SSF158446">
    <property type="entry name" value="IVS-encoded protein-like"/>
    <property type="match status" value="1"/>
</dbReference>
<dbReference type="AlphaFoldDB" id="A0A480ACN8"/>
<dbReference type="GO" id="GO:0005840">
    <property type="term" value="C:ribosome"/>
    <property type="evidence" value="ECO:0007669"/>
    <property type="project" value="UniProtKB-KW"/>
</dbReference>
<accession>A0A480ACN8</accession>
<dbReference type="EMBL" id="BJCF01000023">
    <property type="protein sequence ID" value="GCL42569.1"/>
    <property type="molecule type" value="Genomic_DNA"/>
</dbReference>
<name>A0A480ACN8_9CYAN</name>
<dbReference type="Pfam" id="PF05635">
    <property type="entry name" value="23S_rRNA_IVP"/>
    <property type="match status" value="1"/>
</dbReference>
<keyword evidence="1" id="KW-0687">Ribonucleoprotein</keyword>
<evidence type="ECO:0000313" key="2">
    <source>
        <dbReference type="Proteomes" id="UP000299367"/>
    </source>
</evidence>
<dbReference type="Proteomes" id="UP000299367">
    <property type="component" value="Unassembled WGS sequence"/>
</dbReference>
<dbReference type="RefSeq" id="WP_137908164.1">
    <property type="nucleotide sequence ID" value="NZ_BJCF01000023.1"/>
</dbReference>
<dbReference type="InterPro" id="IPR036583">
    <property type="entry name" value="23S_rRNA_IVS_sf"/>
</dbReference>
<keyword evidence="1" id="KW-0689">Ribosomal protein</keyword>
<dbReference type="Gene3D" id="1.20.1440.60">
    <property type="entry name" value="23S rRNA-intervening sequence"/>
    <property type="match status" value="1"/>
</dbReference>
<comment type="caution">
    <text evidence="1">The sequence shown here is derived from an EMBL/GenBank/DDBJ whole genome shotgun (WGS) entry which is preliminary data.</text>
</comment>
<dbReference type="CDD" id="cd16377">
    <property type="entry name" value="23S_rRNA_IVP_like"/>
    <property type="match status" value="1"/>
</dbReference>